<dbReference type="Proteomes" id="UP001172673">
    <property type="component" value="Unassembled WGS sequence"/>
</dbReference>
<dbReference type="EMBL" id="JAPDRK010000012">
    <property type="protein sequence ID" value="KAJ9607424.1"/>
    <property type="molecule type" value="Genomic_DNA"/>
</dbReference>
<organism evidence="1 2">
    <name type="scientific">Cladophialophora chaetospira</name>
    <dbReference type="NCBI Taxonomy" id="386627"/>
    <lineage>
        <taxon>Eukaryota</taxon>
        <taxon>Fungi</taxon>
        <taxon>Dikarya</taxon>
        <taxon>Ascomycota</taxon>
        <taxon>Pezizomycotina</taxon>
        <taxon>Eurotiomycetes</taxon>
        <taxon>Chaetothyriomycetidae</taxon>
        <taxon>Chaetothyriales</taxon>
        <taxon>Herpotrichiellaceae</taxon>
        <taxon>Cladophialophora</taxon>
    </lineage>
</organism>
<sequence length="84" mass="8938">MSGAVKQDLDHIDTSTVWLLNSKVGEGVTQYVSLILVSEGGEVVRIAGGEDKVDQIPAFNNDVSDTVCRPLRSTQSDSPTFGAD</sequence>
<keyword evidence="2" id="KW-1185">Reference proteome</keyword>
<reference evidence="1" key="1">
    <citation type="submission" date="2022-10" db="EMBL/GenBank/DDBJ databases">
        <title>Culturing micro-colonial fungi from biological soil crusts in the Mojave desert and describing Neophaeococcomyces mojavensis, and introducing the new genera and species Taxawa tesnikishii.</title>
        <authorList>
            <person name="Kurbessoian T."/>
            <person name="Stajich J.E."/>
        </authorList>
    </citation>
    <scope>NUCLEOTIDE SEQUENCE</scope>
    <source>
        <strain evidence="1">TK_41</strain>
    </source>
</reference>
<name>A0AA38X6A7_9EURO</name>
<evidence type="ECO:0000313" key="2">
    <source>
        <dbReference type="Proteomes" id="UP001172673"/>
    </source>
</evidence>
<gene>
    <name evidence="1" type="ORF">H2200_008497</name>
</gene>
<evidence type="ECO:0000313" key="1">
    <source>
        <dbReference type="EMBL" id="KAJ9607424.1"/>
    </source>
</evidence>
<proteinExistence type="predicted"/>
<dbReference type="AlphaFoldDB" id="A0AA38X6A7"/>
<comment type="caution">
    <text evidence="1">The sequence shown here is derived from an EMBL/GenBank/DDBJ whole genome shotgun (WGS) entry which is preliminary data.</text>
</comment>
<accession>A0AA38X6A7</accession>
<protein>
    <submittedName>
        <fullName evidence="1">Uncharacterized protein</fullName>
    </submittedName>
</protein>